<sequence>MLDRMIYDLTSGVFTIPNKGYTPEFKKLVIETMQEEKVSYSQMARRFEINDHKRITA</sequence>
<accession>C0EHD7</accession>
<organism evidence="1 2">
    <name type="scientific">[Clostridium] methylpentosum DSM 5476</name>
    <dbReference type="NCBI Taxonomy" id="537013"/>
    <lineage>
        <taxon>Bacteria</taxon>
        <taxon>Bacillati</taxon>
        <taxon>Bacillota</taxon>
        <taxon>Clostridia</taxon>
        <taxon>Eubacteriales</taxon>
        <taxon>Oscillospiraceae</taxon>
        <taxon>Oscillospiraceae incertae sedis</taxon>
    </lineage>
</organism>
<protein>
    <recommendedName>
        <fullName evidence="3">Transposase</fullName>
    </recommendedName>
</protein>
<dbReference type="InterPro" id="IPR010921">
    <property type="entry name" value="Trp_repressor/repl_initiator"/>
</dbReference>
<comment type="caution">
    <text evidence="1">The sequence shown here is derived from an EMBL/GenBank/DDBJ whole genome shotgun (WGS) entry which is preliminary data.</text>
</comment>
<dbReference type="HOGENOM" id="CLU_2988606_0_0_9"/>
<reference evidence="1 2" key="1">
    <citation type="submission" date="2009-01" db="EMBL/GenBank/DDBJ databases">
        <authorList>
            <person name="Fulton L."/>
            <person name="Clifton S."/>
            <person name="Fulton B."/>
            <person name="Xu J."/>
            <person name="Minx P."/>
            <person name="Pepin K.H."/>
            <person name="Johnson M."/>
            <person name="Bhonagiri V."/>
            <person name="Nash W.E."/>
            <person name="Mardis E.R."/>
            <person name="Wilson R.K."/>
        </authorList>
    </citation>
    <scope>NUCLEOTIDE SEQUENCE [LARGE SCALE GENOMIC DNA]</scope>
    <source>
        <strain evidence="1 2">DSM 5476</strain>
    </source>
</reference>
<dbReference type="EMBL" id="ACEC01000115">
    <property type="protein sequence ID" value="EEG29061.1"/>
    <property type="molecule type" value="Genomic_DNA"/>
</dbReference>
<evidence type="ECO:0000313" key="2">
    <source>
        <dbReference type="Proteomes" id="UP000003340"/>
    </source>
</evidence>
<dbReference type="GO" id="GO:0043565">
    <property type="term" value="F:sequence-specific DNA binding"/>
    <property type="evidence" value="ECO:0007669"/>
    <property type="project" value="InterPro"/>
</dbReference>
<dbReference type="Proteomes" id="UP000003340">
    <property type="component" value="Unassembled WGS sequence"/>
</dbReference>
<keyword evidence="2" id="KW-1185">Reference proteome</keyword>
<gene>
    <name evidence="1" type="ORF">CLOSTMETH_03174</name>
</gene>
<proteinExistence type="predicted"/>
<reference evidence="1 2" key="2">
    <citation type="submission" date="2009-02" db="EMBL/GenBank/DDBJ databases">
        <title>Draft genome sequence of Clostridium methylpentosum (DSM 5476).</title>
        <authorList>
            <person name="Sudarsanam P."/>
            <person name="Ley R."/>
            <person name="Guruge J."/>
            <person name="Turnbaugh P.J."/>
            <person name="Mahowald M."/>
            <person name="Liep D."/>
            <person name="Gordon J."/>
        </authorList>
    </citation>
    <scope>NUCLEOTIDE SEQUENCE [LARGE SCALE GENOMIC DNA]</scope>
    <source>
        <strain evidence="1 2">DSM 5476</strain>
    </source>
</reference>
<dbReference type="AlphaFoldDB" id="C0EHD7"/>
<dbReference type="SUPFAM" id="SSF48295">
    <property type="entry name" value="TrpR-like"/>
    <property type="match status" value="1"/>
</dbReference>
<evidence type="ECO:0000313" key="1">
    <source>
        <dbReference type="EMBL" id="EEG29061.1"/>
    </source>
</evidence>
<name>C0EHD7_9FIRM</name>
<evidence type="ECO:0008006" key="3">
    <source>
        <dbReference type="Google" id="ProtNLM"/>
    </source>
</evidence>